<comment type="caution">
    <text evidence="6">The sequence shown here is derived from an EMBL/GenBank/DDBJ whole genome shotgun (WGS) entry which is preliminary data.</text>
</comment>
<dbReference type="InterPro" id="IPR027417">
    <property type="entry name" value="P-loop_NTPase"/>
</dbReference>
<dbReference type="FunFam" id="3.40.50.300:FF:000032">
    <property type="entry name" value="Export ABC transporter ATP-binding protein"/>
    <property type="match status" value="1"/>
</dbReference>
<evidence type="ECO:0000256" key="4">
    <source>
        <dbReference type="ARBA" id="ARBA00022840"/>
    </source>
</evidence>
<dbReference type="EMBL" id="JAINVB010000001">
    <property type="protein sequence ID" value="MCK0088003.1"/>
    <property type="molecule type" value="Genomic_DNA"/>
</dbReference>
<proteinExistence type="inferred from homology"/>
<feature type="domain" description="ABC transporter" evidence="5">
    <location>
        <begin position="4"/>
        <end position="244"/>
    </location>
</feature>
<dbReference type="EMBL" id="JAQLGM010000008">
    <property type="protein sequence ID" value="MDB1999507.1"/>
    <property type="molecule type" value="Genomic_DNA"/>
</dbReference>
<evidence type="ECO:0000313" key="7">
    <source>
        <dbReference type="EMBL" id="MDB1999507.1"/>
    </source>
</evidence>
<organism evidence="6 8">
    <name type="scientific">Clostridium symbiosum</name>
    <name type="common">Bacteroides symbiosus</name>
    <dbReference type="NCBI Taxonomy" id="1512"/>
    <lineage>
        <taxon>Bacteria</taxon>
        <taxon>Bacillati</taxon>
        <taxon>Bacillota</taxon>
        <taxon>Clostridia</taxon>
        <taxon>Lachnospirales</taxon>
        <taxon>Lachnospiraceae</taxon>
        <taxon>Otoolea</taxon>
    </lineage>
</organism>
<dbReference type="PROSITE" id="PS50893">
    <property type="entry name" value="ABC_TRANSPORTER_2"/>
    <property type="match status" value="1"/>
</dbReference>
<evidence type="ECO:0000313" key="6">
    <source>
        <dbReference type="EMBL" id="MCK0088003.1"/>
    </source>
</evidence>
<evidence type="ECO:0000259" key="5">
    <source>
        <dbReference type="PROSITE" id="PS50893"/>
    </source>
</evidence>
<evidence type="ECO:0000256" key="1">
    <source>
        <dbReference type="ARBA" id="ARBA00005417"/>
    </source>
</evidence>
<dbReference type="Gene3D" id="3.40.50.300">
    <property type="entry name" value="P-loop containing nucleotide triphosphate hydrolases"/>
    <property type="match status" value="1"/>
</dbReference>
<evidence type="ECO:0000313" key="8">
    <source>
        <dbReference type="Proteomes" id="UP001203136"/>
    </source>
</evidence>
<dbReference type="AlphaFoldDB" id="A0AAW5F808"/>
<dbReference type="Pfam" id="PF00005">
    <property type="entry name" value="ABC_tran"/>
    <property type="match status" value="1"/>
</dbReference>
<dbReference type="SMART" id="SM00382">
    <property type="entry name" value="AAA"/>
    <property type="match status" value="1"/>
</dbReference>
<dbReference type="InterPro" id="IPR003439">
    <property type="entry name" value="ABC_transporter-like_ATP-bd"/>
</dbReference>
<evidence type="ECO:0000256" key="3">
    <source>
        <dbReference type="ARBA" id="ARBA00022741"/>
    </source>
</evidence>
<dbReference type="InterPro" id="IPR017911">
    <property type="entry name" value="MacB-like_ATP-bd"/>
</dbReference>
<keyword evidence="3" id="KW-0547">Nucleotide-binding</keyword>
<reference evidence="6" key="1">
    <citation type="journal article" date="2022" name="Cell Host Microbe">
        <title>Colonization of the live biotherapeutic product VE303 and modulation of the microbiota and metabolites in healthy volunteers.</title>
        <authorList>
            <person name="Dsouza M."/>
            <person name="Menon R."/>
            <person name="Crossette E."/>
            <person name="Bhattarai S.K."/>
            <person name="Schneider J."/>
            <person name="Kim Y.G."/>
            <person name="Reddy S."/>
            <person name="Caballero S."/>
            <person name="Felix C."/>
            <person name="Cornacchione L."/>
            <person name="Hendrickson J."/>
            <person name="Watson A.R."/>
            <person name="Minot S.S."/>
            <person name="Greenfield N."/>
            <person name="Schopf L."/>
            <person name="Szabady R."/>
            <person name="Patarroyo J."/>
            <person name="Smith W."/>
            <person name="Harrison P."/>
            <person name="Kuijper E.J."/>
            <person name="Kelly C.P."/>
            <person name="Olle B."/>
            <person name="Bobilev D."/>
            <person name="Silber J.L."/>
            <person name="Bucci V."/>
            <person name="Roberts B."/>
            <person name="Faith J."/>
            <person name="Norman J.M."/>
        </authorList>
    </citation>
    <scope>NUCLEOTIDE SEQUENCE</scope>
    <source>
        <strain evidence="6">VE303-04</strain>
    </source>
</reference>
<dbReference type="GO" id="GO:0016887">
    <property type="term" value="F:ATP hydrolysis activity"/>
    <property type="evidence" value="ECO:0007669"/>
    <property type="project" value="InterPro"/>
</dbReference>
<dbReference type="GO" id="GO:0098796">
    <property type="term" value="C:membrane protein complex"/>
    <property type="evidence" value="ECO:0007669"/>
    <property type="project" value="UniProtKB-ARBA"/>
</dbReference>
<dbReference type="CDD" id="cd03255">
    <property type="entry name" value="ABC_MJ0796_LolCDE_FtsE"/>
    <property type="match status" value="1"/>
</dbReference>
<keyword evidence="4 6" id="KW-0067">ATP-binding</keyword>
<comment type="similarity">
    <text evidence="1">Belongs to the ABC transporter superfamily.</text>
</comment>
<name>A0AAW5F808_CLOSY</name>
<dbReference type="GO" id="GO:0005524">
    <property type="term" value="F:ATP binding"/>
    <property type="evidence" value="ECO:0007669"/>
    <property type="project" value="UniProtKB-KW"/>
</dbReference>
<dbReference type="RefSeq" id="WP_003500753.1">
    <property type="nucleotide sequence ID" value="NZ_BAABZD010000008.1"/>
</dbReference>
<evidence type="ECO:0000256" key="2">
    <source>
        <dbReference type="ARBA" id="ARBA00022448"/>
    </source>
</evidence>
<dbReference type="GeneID" id="57969018"/>
<dbReference type="InterPro" id="IPR003593">
    <property type="entry name" value="AAA+_ATPase"/>
</dbReference>
<reference evidence="7" key="2">
    <citation type="submission" date="2023-01" db="EMBL/GenBank/DDBJ databases">
        <title>Human gut microbiome strain richness.</title>
        <authorList>
            <person name="Chen-Liaw A."/>
        </authorList>
    </citation>
    <scope>NUCLEOTIDE SEQUENCE</scope>
    <source>
        <strain evidence="7">B1_m1001713B170214d0_201011</strain>
    </source>
</reference>
<dbReference type="GO" id="GO:0022857">
    <property type="term" value="F:transmembrane transporter activity"/>
    <property type="evidence" value="ECO:0007669"/>
    <property type="project" value="UniProtKB-ARBA"/>
</dbReference>
<dbReference type="PANTHER" id="PTHR42798">
    <property type="entry name" value="LIPOPROTEIN-RELEASING SYSTEM ATP-BINDING PROTEIN LOLD"/>
    <property type="match status" value="1"/>
</dbReference>
<dbReference type="PANTHER" id="PTHR42798:SF7">
    <property type="entry name" value="ALPHA-D-RIBOSE 1-METHYLPHOSPHONATE 5-TRIPHOSPHATE SYNTHASE SUBUNIT PHNL"/>
    <property type="match status" value="1"/>
</dbReference>
<dbReference type="SUPFAM" id="SSF52540">
    <property type="entry name" value="P-loop containing nucleoside triphosphate hydrolases"/>
    <property type="match status" value="1"/>
</dbReference>
<sequence>MAVLEVQHLKKVYTTRFGGNRVQALSDVNFSVEKGEYVAIMGESGSGKTTLLNILASLDRPTEGKVLMEGRDMAGIREKDLAAFRRNNLGFVFQDFNLLDTFSIRDNIFLPLVLSRTPYDEMEKRLMPLAEKLGISEILDKYPYEISGGQKQRTAAARALITNPRILLADEPTGALDSRAADGLLKILGRINSEGQTILMVTHSVKAASHAGRVLFIKDGEVFHQIYRGGKNSEELYQNIADTLTVIATGGERR</sequence>
<dbReference type="Proteomes" id="UP001300871">
    <property type="component" value="Unassembled WGS sequence"/>
</dbReference>
<dbReference type="Proteomes" id="UP001203136">
    <property type="component" value="Unassembled WGS sequence"/>
</dbReference>
<keyword evidence="2" id="KW-0813">Transport</keyword>
<accession>A0AAW5F808</accession>
<gene>
    <name evidence="6" type="ORF">K5I21_19440</name>
    <name evidence="7" type="ORF">PM006_04790</name>
</gene>
<protein>
    <submittedName>
        <fullName evidence="6">ABC transporter ATP-binding protein</fullName>
    </submittedName>
</protein>